<dbReference type="Pfam" id="PF26079">
    <property type="entry name" value="Baseplate_J_C"/>
    <property type="match status" value="1"/>
</dbReference>
<evidence type="ECO:0000313" key="3">
    <source>
        <dbReference type="EMBL" id="QEH36494.1"/>
    </source>
</evidence>
<dbReference type="EMBL" id="CP042997">
    <property type="protein sequence ID" value="QEH36494.1"/>
    <property type="molecule type" value="Genomic_DNA"/>
</dbReference>
<protein>
    <submittedName>
        <fullName evidence="3">Baseplate J-like protein</fullName>
    </submittedName>
</protein>
<dbReference type="Pfam" id="PF04865">
    <property type="entry name" value="Baseplate_J"/>
    <property type="match status" value="1"/>
</dbReference>
<dbReference type="InterPro" id="IPR006949">
    <property type="entry name" value="Barrel_Baseplate_J-like"/>
</dbReference>
<evidence type="ECO:0000259" key="1">
    <source>
        <dbReference type="Pfam" id="PF04865"/>
    </source>
</evidence>
<keyword evidence="4" id="KW-1185">Reference proteome</keyword>
<dbReference type="KEGG" id="agv:OJF2_50780"/>
<organism evidence="3 4">
    <name type="scientific">Aquisphaera giovannonii</name>
    <dbReference type="NCBI Taxonomy" id="406548"/>
    <lineage>
        <taxon>Bacteria</taxon>
        <taxon>Pseudomonadati</taxon>
        <taxon>Planctomycetota</taxon>
        <taxon>Planctomycetia</taxon>
        <taxon>Isosphaerales</taxon>
        <taxon>Isosphaeraceae</taxon>
        <taxon>Aquisphaera</taxon>
    </lineage>
</organism>
<evidence type="ECO:0000259" key="2">
    <source>
        <dbReference type="Pfam" id="PF26079"/>
    </source>
</evidence>
<gene>
    <name evidence="3" type="ORF">OJF2_50780</name>
</gene>
<name>A0A5B9W8D1_9BACT</name>
<dbReference type="PANTHER" id="PTHR37829:SF3">
    <property type="entry name" value="PROTEIN JAYE-RELATED"/>
    <property type="match status" value="1"/>
</dbReference>
<feature type="domain" description="Baseplate protein J-like barrel" evidence="1">
    <location>
        <begin position="95"/>
        <end position="188"/>
    </location>
</feature>
<reference evidence="3 4" key="1">
    <citation type="submission" date="2019-08" db="EMBL/GenBank/DDBJ databases">
        <title>Deep-cultivation of Planctomycetes and their phenomic and genomic characterization uncovers novel biology.</title>
        <authorList>
            <person name="Wiegand S."/>
            <person name="Jogler M."/>
            <person name="Boedeker C."/>
            <person name="Pinto D."/>
            <person name="Vollmers J."/>
            <person name="Rivas-Marin E."/>
            <person name="Kohn T."/>
            <person name="Peeters S.H."/>
            <person name="Heuer A."/>
            <person name="Rast P."/>
            <person name="Oberbeckmann S."/>
            <person name="Bunk B."/>
            <person name="Jeske O."/>
            <person name="Meyerdierks A."/>
            <person name="Storesund J.E."/>
            <person name="Kallscheuer N."/>
            <person name="Luecker S."/>
            <person name="Lage O.M."/>
            <person name="Pohl T."/>
            <person name="Merkel B.J."/>
            <person name="Hornburger P."/>
            <person name="Mueller R.-W."/>
            <person name="Bruemmer F."/>
            <person name="Labrenz M."/>
            <person name="Spormann A.M."/>
            <person name="Op den Camp H."/>
            <person name="Overmann J."/>
            <person name="Amann R."/>
            <person name="Jetten M.S.M."/>
            <person name="Mascher T."/>
            <person name="Medema M.H."/>
            <person name="Devos D.P."/>
            <person name="Kaster A.-K."/>
            <person name="Ovreas L."/>
            <person name="Rohde M."/>
            <person name="Galperin M.Y."/>
            <person name="Jogler C."/>
        </authorList>
    </citation>
    <scope>NUCLEOTIDE SEQUENCE [LARGE SCALE GENOMIC DNA]</scope>
    <source>
        <strain evidence="3 4">OJF2</strain>
    </source>
</reference>
<sequence>MALQTFSFSQIVSNIATAMQASATAALNFTKGSVFLAISQATAGVVLWLQAIILQLLTLTRAATSVGSDLDSWMADFGLTRLAASYATGQVTFSRFTPTQQAVVPINAAVQTSDGTQRFFVTIDPTNSAYNAGLGGYVIAAGVSSVNVPVQAVNAGSGGNVLAGSIAVIATAIPGVDTVTNASAYQNGVDAETDLAFRIRFVLYLASLSKGTGTAIGYAVTNVQQGLAYTITENYNYAGAYQPGYFYVVVDDFTGYPSASLLTNVGNAVEATRGLTISYGVFAPAVVTANVGLTITSAAGYTHSAVVAAVATALTNFINALPLGTGLPYTQISSIVYGVPGVINASSILLNGGTSDLTANQKQKLLAGTMTIA</sequence>
<dbReference type="Proteomes" id="UP000324233">
    <property type="component" value="Chromosome"/>
</dbReference>
<accession>A0A5B9W8D1</accession>
<proteinExistence type="predicted"/>
<dbReference type="PANTHER" id="PTHR37829">
    <property type="entry name" value="PHAGE-LIKE ELEMENT PBSX PROTEIN XKDT"/>
    <property type="match status" value="1"/>
</dbReference>
<dbReference type="OrthoDB" id="2554267at2"/>
<dbReference type="AlphaFoldDB" id="A0A5B9W8D1"/>
<dbReference type="InterPro" id="IPR058530">
    <property type="entry name" value="Baseplate_J-like_C"/>
</dbReference>
<dbReference type="RefSeq" id="WP_148596173.1">
    <property type="nucleotide sequence ID" value="NZ_CP042997.1"/>
</dbReference>
<feature type="domain" description="Baseplate J-like C-terminal" evidence="2">
    <location>
        <begin position="290"/>
        <end position="372"/>
    </location>
</feature>
<evidence type="ECO:0000313" key="4">
    <source>
        <dbReference type="Proteomes" id="UP000324233"/>
    </source>
</evidence>
<dbReference type="InterPro" id="IPR052399">
    <property type="entry name" value="Phage_Baseplate_Assmbl_Protein"/>
</dbReference>